<dbReference type="STRING" id="571913.VV02_09245"/>
<evidence type="ECO:0000256" key="8">
    <source>
        <dbReference type="RuleBase" id="RU363032"/>
    </source>
</evidence>
<protein>
    <submittedName>
        <fullName evidence="10">Amino acid ABC transporter permease</fullName>
    </submittedName>
</protein>
<accession>A0A0K1JHD4</accession>
<evidence type="ECO:0000256" key="4">
    <source>
        <dbReference type="ARBA" id="ARBA00022692"/>
    </source>
</evidence>
<gene>
    <name evidence="10" type="ORF">VV02_09245</name>
</gene>
<keyword evidence="7 8" id="KW-0472">Membrane</keyword>
<dbReference type="CDD" id="cd06261">
    <property type="entry name" value="TM_PBP2"/>
    <property type="match status" value="1"/>
</dbReference>
<dbReference type="InterPro" id="IPR035906">
    <property type="entry name" value="MetI-like_sf"/>
</dbReference>
<dbReference type="GO" id="GO:0022857">
    <property type="term" value="F:transmembrane transporter activity"/>
    <property type="evidence" value="ECO:0007669"/>
    <property type="project" value="InterPro"/>
</dbReference>
<organism evidence="10 11">
    <name type="scientific">Luteipulveratus mongoliensis</name>
    <dbReference type="NCBI Taxonomy" id="571913"/>
    <lineage>
        <taxon>Bacteria</taxon>
        <taxon>Bacillati</taxon>
        <taxon>Actinomycetota</taxon>
        <taxon>Actinomycetes</taxon>
        <taxon>Micrococcales</taxon>
        <taxon>Dermacoccaceae</taxon>
        <taxon>Luteipulveratus</taxon>
    </lineage>
</organism>
<evidence type="ECO:0000256" key="3">
    <source>
        <dbReference type="ARBA" id="ARBA00022475"/>
    </source>
</evidence>
<keyword evidence="3" id="KW-1003">Cell membrane</keyword>
<dbReference type="Gene3D" id="1.10.3720.10">
    <property type="entry name" value="MetI-like"/>
    <property type="match status" value="1"/>
</dbReference>
<evidence type="ECO:0000256" key="6">
    <source>
        <dbReference type="ARBA" id="ARBA00022989"/>
    </source>
</evidence>
<keyword evidence="11" id="KW-1185">Reference proteome</keyword>
<proteinExistence type="inferred from homology"/>
<evidence type="ECO:0000259" key="9">
    <source>
        <dbReference type="PROSITE" id="PS50928"/>
    </source>
</evidence>
<keyword evidence="4 8" id="KW-0812">Transmembrane</keyword>
<keyword evidence="5" id="KW-0029">Amino-acid transport</keyword>
<reference evidence="10 11" key="1">
    <citation type="submission" date="2015-03" db="EMBL/GenBank/DDBJ databases">
        <title>Luteipulveratus halotolerans sp. nov., a novel actinobacterium (Dermacoccaceae) from Sarawak, Malaysia.</title>
        <authorList>
            <person name="Juboi H."/>
            <person name="Basik A."/>
            <person name="Shamsul S.S."/>
            <person name="Arnold P."/>
            <person name="Schmitt E.K."/>
            <person name="Sanglier J.-J."/>
            <person name="Yeo T."/>
        </authorList>
    </citation>
    <scope>NUCLEOTIDE SEQUENCE [LARGE SCALE GENOMIC DNA]</scope>
    <source>
        <strain evidence="10 11">MN07-A0370</strain>
    </source>
</reference>
<dbReference type="PANTHER" id="PTHR30614:SF0">
    <property type="entry name" value="L-CYSTINE TRANSPORT SYSTEM PERMEASE PROTEIN TCYL"/>
    <property type="match status" value="1"/>
</dbReference>
<evidence type="ECO:0000256" key="7">
    <source>
        <dbReference type="ARBA" id="ARBA00023136"/>
    </source>
</evidence>
<dbReference type="Pfam" id="PF00528">
    <property type="entry name" value="BPD_transp_1"/>
    <property type="match status" value="1"/>
</dbReference>
<evidence type="ECO:0000256" key="1">
    <source>
        <dbReference type="ARBA" id="ARBA00004651"/>
    </source>
</evidence>
<dbReference type="EMBL" id="CP011112">
    <property type="protein sequence ID" value="AKU15998.1"/>
    <property type="molecule type" value="Genomic_DNA"/>
</dbReference>
<dbReference type="InterPro" id="IPR014342">
    <property type="entry name" value="Ectoine_EhuC"/>
</dbReference>
<dbReference type="SUPFAM" id="SSF161098">
    <property type="entry name" value="MetI-like"/>
    <property type="match status" value="1"/>
</dbReference>
<dbReference type="InterPro" id="IPR000515">
    <property type="entry name" value="MetI-like"/>
</dbReference>
<comment type="similarity">
    <text evidence="8">Belongs to the binding-protein-dependent transport system permease family.</text>
</comment>
<dbReference type="NCBIfam" id="TIGR01726">
    <property type="entry name" value="HEQRo_perm_3TM"/>
    <property type="match status" value="1"/>
</dbReference>
<sequence length="232" mass="25824">MSALWDYRSLLLDGLWLTVQVFVVGLALAVVVAFVLGIAGLSDHRWVRWPVSVWVEFWRGTSMLVQMFVLFYVLPFFGLEFTPFVCAVLALGLNEGAYASEIVRGTISARAKGQNEAGIALGMSKALRMRRILIPQSIPAMLPPFGNVAVDTLKNTSLVSLVTVGELTYQTQQVWKTEGHTVAIFTALLVMYFVLAMIVAGIMWLLERRFAVDRVDRRFASRFLRTSAGPGF</sequence>
<feature type="transmembrane region" description="Helical" evidence="8">
    <location>
        <begin position="182"/>
        <end position="206"/>
    </location>
</feature>
<dbReference type="PROSITE" id="PS50928">
    <property type="entry name" value="ABC_TM1"/>
    <property type="match status" value="1"/>
</dbReference>
<dbReference type="NCBIfam" id="TIGR03004">
    <property type="entry name" value="ectoine_ehuC"/>
    <property type="match status" value="1"/>
</dbReference>
<evidence type="ECO:0000313" key="11">
    <source>
        <dbReference type="Proteomes" id="UP000066480"/>
    </source>
</evidence>
<dbReference type="RefSeq" id="WP_052591104.1">
    <property type="nucleotide sequence ID" value="NZ_CP011112.1"/>
</dbReference>
<feature type="transmembrane region" description="Helical" evidence="8">
    <location>
        <begin position="15"/>
        <end position="39"/>
    </location>
</feature>
<evidence type="ECO:0000256" key="5">
    <source>
        <dbReference type="ARBA" id="ARBA00022970"/>
    </source>
</evidence>
<keyword evidence="6 8" id="KW-1133">Transmembrane helix</keyword>
<evidence type="ECO:0000313" key="10">
    <source>
        <dbReference type="EMBL" id="AKU15998.1"/>
    </source>
</evidence>
<dbReference type="Proteomes" id="UP000066480">
    <property type="component" value="Chromosome"/>
</dbReference>
<dbReference type="KEGG" id="lmoi:VV02_09245"/>
<feature type="domain" description="ABC transmembrane type-1" evidence="9">
    <location>
        <begin position="15"/>
        <end position="203"/>
    </location>
</feature>
<dbReference type="GO" id="GO:0006865">
    <property type="term" value="P:amino acid transport"/>
    <property type="evidence" value="ECO:0007669"/>
    <property type="project" value="UniProtKB-KW"/>
</dbReference>
<dbReference type="PANTHER" id="PTHR30614">
    <property type="entry name" value="MEMBRANE COMPONENT OF AMINO ACID ABC TRANSPORTER"/>
    <property type="match status" value="1"/>
</dbReference>
<dbReference type="GO" id="GO:0043190">
    <property type="term" value="C:ATP-binding cassette (ABC) transporter complex"/>
    <property type="evidence" value="ECO:0007669"/>
    <property type="project" value="InterPro"/>
</dbReference>
<keyword evidence="2 8" id="KW-0813">Transport</keyword>
<dbReference type="InterPro" id="IPR043429">
    <property type="entry name" value="ArtM/GltK/GlnP/TcyL/YhdX-like"/>
</dbReference>
<comment type="subcellular location">
    <subcellularLocation>
        <location evidence="1 8">Cell membrane</location>
        <topology evidence="1 8">Multi-pass membrane protein</topology>
    </subcellularLocation>
</comment>
<dbReference type="OrthoDB" id="92598at2"/>
<evidence type="ECO:0000256" key="2">
    <source>
        <dbReference type="ARBA" id="ARBA00022448"/>
    </source>
</evidence>
<feature type="transmembrane region" description="Helical" evidence="8">
    <location>
        <begin position="69"/>
        <end position="93"/>
    </location>
</feature>
<dbReference type="AlphaFoldDB" id="A0A0K1JHD4"/>
<name>A0A0K1JHD4_9MICO</name>
<dbReference type="InterPro" id="IPR010065">
    <property type="entry name" value="AA_ABC_transptr_permease_3TM"/>
</dbReference>